<gene>
    <name evidence="2" type="ORF">GKZ28_26180</name>
</gene>
<dbReference type="InterPro" id="IPR052344">
    <property type="entry name" value="Transposase-related"/>
</dbReference>
<protein>
    <submittedName>
        <fullName evidence="2">Transposase</fullName>
    </submittedName>
</protein>
<sequence>YNKVKNIKRLYCMAHIRRKFFEIISSLNPEVLKQSHALEGFNYCEQLYEIEKEIREQYMGCDDYYADRHIIRLKKSAPILKKFQEYVDNEIVNALPKCPLGKALAYAQKLLPYMRTFLTNGCLEIDNSAAERAIKPFVIGRNYVLSLVMYSTSA</sequence>
<comment type="caution">
    <text evidence="2">The sequence shown here is derived from an EMBL/GenBank/DDBJ whole genome shotgun (WGS) entry which is preliminary data.</text>
</comment>
<dbReference type="InterPro" id="IPR004291">
    <property type="entry name" value="Transposase_IS66_central"/>
</dbReference>
<dbReference type="Proteomes" id="UP000656077">
    <property type="component" value="Unassembled WGS sequence"/>
</dbReference>
<name>A0A964RSS9_9CLOT</name>
<evidence type="ECO:0000259" key="1">
    <source>
        <dbReference type="Pfam" id="PF03050"/>
    </source>
</evidence>
<feature type="non-terminal residue" evidence="2">
    <location>
        <position position="1"/>
    </location>
</feature>
<dbReference type="EMBL" id="WSRQ01000096">
    <property type="protein sequence ID" value="MVX67142.1"/>
    <property type="molecule type" value="Genomic_DNA"/>
</dbReference>
<dbReference type="AlphaFoldDB" id="A0A964RSS9"/>
<reference evidence="2" key="1">
    <citation type="submission" date="2019-12" db="EMBL/GenBank/DDBJ databases">
        <title>Microbes associate with the intestines of laboratory mice.</title>
        <authorList>
            <person name="Navarre W."/>
            <person name="Wong E."/>
        </authorList>
    </citation>
    <scope>NUCLEOTIDE SEQUENCE</scope>
    <source>
        <strain evidence="2">NM79_F5</strain>
    </source>
</reference>
<evidence type="ECO:0000313" key="3">
    <source>
        <dbReference type="Proteomes" id="UP000656077"/>
    </source>
</evidence>
<feature type="domain" description="Transposase IS66 central" evidence="1">
    <location>
        <begin position="1"/>
        <end position="145"/>
    </location>
</feature>
<proteinExistence type="predicted"/>
<organism evidence="2 3">
    <name type="scientific">Clostridium chromiireducens</name>
    <dbReference type="NCBI Taxonomy" id="225345"/>
    <lineage>
        <taxon>Bacteria</taxon>
        <taxon>Bacillati</taxon>
        <taxon>Bacillota</taxon>
        <taxon>Clostridia</taxon>
        <taxon>Eubacteriales</taxon>
        <taxon>Clostridiaceae</taxon>
        <taxon>Clostridium</taxon>
    </lineage>
</organism>
<accession>A0A964RSS9</accession>
<dbReference type="Pfam" id="PF03050">
    <property type="entry name" value="DDE_Tnp_IS66"/>
    <property type="match status" value="1"/>
</dbReference>
<evidence type="ECO:0000313" key="2">
    <source>
        <dbReference type="EMBL" id="MVX67142.1"/>
    </source>
</evidence>
<dbReference type="PANTHER" id="PTHR33678">
    <property type="entry name" value="BLL1576 PROTEIN"/>
    <property type="match status" value="1"/>
</dbReference>
<dbReference type="RefSeq" id="WP_160361585.1">
    <property type="nucleotide sequence ID" value="NZ_WSRQ01000096.1"/>
</dbReference>